<gene>
    <name evidence="1" type="ORF">EWV81_20860</name>
</gene>
<dbReference type="EMBL" id="SFBL01000203">
    <property type="protein sequence ID" value="TRU21109.1"/>
    <property type="molecule type" value="Genomic_DNA"/>
</dbReference>
<protein>
    <submittedName>
        <fullName evidence="1">Uncharacterized protein</fullName>
    </submittedName>
</protein>
<evidence type="ECO:0000313" key="2">
    <source>
        <dbReference type="Proteomes" id="UP000319313"/>
    </source>
</evidence>
<sequence>MDALIQELEIKLRQWQPATVEQVRRYLVEIIELADQDALELLRSRLVEQEVLDIIDEPETR</sequence>
<organism evidence="1 2">
    <name type="scientific">Microcystis aeruginosa Ma_SC_T_19800800_S464</name>
    <dbReference type="NCBI Taxonomy" id="2486257"/>
    <lineage>
        <taxon>Bacteria</taxon>
        <taxon>Bacillati</taxon>
        <taxon>Cyanobacteriota</taxon>
        <taxon>Cyanophyceae</taxon>
        <taxon>Oscillatoriophycideae</taxon>
        <taxon>Chroococcales</taxon>
        <taxon>Microcystaceae</taxon>
        <taxon>Microcystis</taxon>
    </lineage>
</organism>
<reference evidence="1 2" key="1">
    <citation type="submission" date="2019-01" db="EMBL/GenBank/DDBJ databases">
        <title>Coherence of Microcystis species and biogeography revealed through population genomics.</title>
        <authorList>
            <person name="Perez-Carrascal O.M."/>
            <person name="Terrat Y."/>
            <person name="Giani A."/>
            <person name="Fortin N."/>
            <person name="Tromas N."/>
            <person name="Shapiro B.J."/>
        </authorList>
    </citation>
    <scope>NUCLEOTIDE SEQUENCE [LARGE SCALE GENOMIC DNA]</scope>
    <source>
        <strain evidence="1">Ma_SC_T_19800800_S464</strain>
    </source>
</reference>
<comment type="caution">
    <text evidence="1">The sequence shown here is derived from an EMBL/GenBank/DDBJ whole genome shotgun (WGS) entry which is preliminary data.</text>
</comment>
<name>A0A552DFV7_MICAE</name>
<dbReference type="Proteomes" id="UP000319313">
    <property type="component" value="Unassembled WGS sequence"/>
</dbReference>
<proteinExistence type="predicted"/>
<dbReference type="AlphaFoldDB" id="A0A552DFV7"/>
<accession>A0A552DFV7</accession>
<evidence type="ECO:0000313" key="1">
    <source>
        <dbReference type="EMBL" id="TRU21109.1"/>
    </source>
</evidence>